<keyword evidence="5" id="KW-0407">Ion channel</keyword>
<evidence type="ECO:0000313" key="9">
    <source>
        <dbReference type="Proteomes" id="UP000030687"/>
    </source>
</evidence>
<dbReference type="InterPro" id="IPR018490">
    <property type="entry name" value="cNMP-bd_dom_sf"/>
</dbReference>
<feature type="transmembrane region" description="Helical" evidence="6">
    <location>
        <begin position="168"/>
        <end position="187"/>
    </location>
</feature>
<reference evidence="8 9" key="1">
    <citation type="submission" date="2013-10" db="EMBL/GenBank/DDBJ databases">
        <authorList>
            <consortium name="International Citrus Genome Consortium"/>
            <person name="Jenkins J."/>
            <person name="Schmutz J."/>
            <person name="Prochnik S."/>
            <person name="Rokhsar D."/>
            <person name="Gmitter F."/>
            <person name="Ollitrault P."/>
            <person name="Machado M."/>
            <person name="Talon M."/>
            <person name="Wincker P."/>
            <person name="Jaillon O."/>
            <person name="Morgante M."/>
        </authorList>
    </citation>
    <scope>NUCLEOTIDE SEQUENCE</scope>
    <source>
        <strain evidence="9">cv. Clemenules</strain>
    </source>
</reference>
<dbReference type="KEGG" id="cic:CICLE_v10004688mg"/>
<feature type="transmembrane region" description="Helical" evidence="6">
    <location>
        <begin position="323"/>
        <end position="340"/>
    </location>
</feature>
<evidence type="ECO:0000256" key="6">
    <source>
        <dbReference type="SAM" id="Phobius"/>
    </source>
</evidence>
<feature type="domain" description="Cyclic nucleotide-binding" evidence="7">
    <location>
        <begin position="421"/>
        <end position="543"/>
    </location>
</feature>
<sequence length="543" mass="63082">MSQHSNLEEGTPRLVAGVEMDSISRSEREATVSAFLTVIESLGNGVKTSLRQIRNLSRRFLEANFWLIYVYSMVFDPVFLYLPVTNDDKKCFQFDKDVMTFGILERTVYDTPFLIIRALPIWENWRRNCSISRLPVFLFDLSIILPLPQVLVLLVYNRLMNVRKFFHVMNLFIVQHLVKVMRLYALIKERNNSNKYTKWARFTFNLFYLHAANVFGALWYFFALQRKTECWRKACTDSTKCRLLPLHCDNSLTNYTFSNDFCSTKTQNATIYDFGIFFDAINSGVIEQNNLFLRLFPCIRWSLQNLSSFGQGLPFSTNVWENIFVISITITGVRLFFFLIGKVQYEMSKAEEIRQKVQEIYQWPPFRKLPKELQKKVRRHPASKLRGTTGVDVEMVNNLPEDLRKSIKQNLCLDLLKKVEEFGNWSDSSLETLCDVVKPVVFTERSYILQEGNPIDQMLFVLHDKLWTYTSRSIAGSSSNSGNPNNHLEDGDFSGEELIAWAKADRDSSNLPLSTKTIQALTKVEAFLLMADYLKQVLLDIDH</sequence>
<dbReference type="EMBL" id="KI537036">
    <property type="protein sequence ID" value="ESR35414.1"/>
    <property type="molecule type" value="Genomic_DNA"/>
</dbReference>
<keyword evidence="6" id="KW-0812">Transmembrane</keyword>
<evidence type="ECO:0000313" key="8">
    <source>
        <dbReference type="EMBL" id="ESR35414.1"/>
    </source>
</evidence>
<dbReference type="SUPFAM" id="SSF51206">
    <property type="entry name" value="cAMP-binding domain-like"/>
    <property type="match status" value="1"/>
</dbReference>
<protein>
    <recommendedName>
        <fullName evidence="7">Cyclic nucleotide-binding domain-containing protein</fullName>
    </recommendedName>
</protein>
<keyword evidence="6" id="KW-0472">Membrane</keyword>
<keyword evidence="6" id="KW-1133">Transmembrane helix</keyword>
<feature type="transmembrane region" description="Helical" evidence="6">
    <location>
        <begin position="136"/>
        <end position="156"/>
    </location>
</feature>
<dbReference type="STRING" id="85681.V4U819"/>
<accession>V4U819</accession>
<dbReference type="PROSITE" id="PS50042">
    <property type="entry name" value="CNMP_BINDING_3"/>
    <property type="match status" value="1"/>
</dbReference>
<dbReference type="GO" id="GO:0030552">
    <property type="term" value="F:cAMP binding"/>
    <property type="evidence" value="ECO:0007669"/>
    <property type="project" value="UniProtKB-KW"/>
</dbReference>
<dbReference type="OrthoDB" id="421226at2759"/>
<gene>
    <name evidence="8" type="ORF">CICLE_v10004688mg</name>
</gene>
<keyword evidence="1" id="KW-0140">cGMP</keyword>
<dbReference type="AlphaFoldDB" id="V4U819"/>
<feature type="transmembrane region" description="Helical" evidence="6">
    <location>
        <begin position="65"/>
        <end position="84"/>
    </location>
</feature>
<evidence type="ECO:0000256" key="3">
    <source>
        <dbReference type="ARBA" id="ARBA00022992"/>
    </source>
</evidence>
<keyword evidence="4" id="KW-0406">Ion transport</keyword>
<keyword evidence="2" id="KW-0112">Calmodulin-binding</keyword>
<dbReference type="eggNOG" id="KOG0498">
    <property type="taxonomic scope" value="Eukaryota"/>
</dbReference>
<dbReference type="Proteomes" id="UP000030687">
    <property type="component" value="Unassembled WGS sequence"/>
</dbReference>
<dbReference type="Gramene" id="ESR35414">
    <property type="protein sequence ID" value="ESR35414"/>
    <property type="gene ID" value="CICLE_v10004688mg"/>
</dbReference>
<organism evidence="8 9">
    <name type="scientific">Citrus clementina</name>
    <name type="common">Clementine</name>
    <name type="synonym">Citrus deliciosa x Citrus sinensis</name>
    <dbReference type="NCBI Taxonomy" id="85681"/>
    <lineage>
        <taxon>Eukaryota</taxon>
        <taxon>Viridiplantae</taxon>
        <taxon>Streptophyta</taxon>
        <taxon>Embryophyta</taxon>
        <taxon>Tracheophyta</taxon>
        <taxon>Spermatophyta</taxon>
        <taxon>Magnoliopsida</taxon>
        <taxon>eudicotyledons</taxon>
        <taxon>Gunneridae</taxon>
        <taxon>Pentapetalae</taxon>
        <taxon>rosids</taxon>
        <taxon>malvids</taxon>
        <taxon>Sapindales</taxon>
        <taxon>Rutaceae</taxon>
        <taxon>Aurantioideae</taxon>
        <taxon>Citrus</taxon>
    </lineage>
</organism>
<dbReference type="InParanoid" id="V4U819"/>
<keyword evidence="9" id="KW-1185">Reference proteome</keyword>
<dbReference type="Gene3D" id="2.60.120.10">
    <property type="entry name" value="Jelly Rolls"/>
    <property type="match status" value="1"/>
</dbReference>
<feature type="transmembrane region" description="Helical" evidence="6">
    <location>
        <begin position="199"/>
        <end position="222"/>
    </location>
</feature>
<evidence type="ECO:0000256" key="1">
    <source>
        <dbReference type="ARBA" id="ARBA00022535"/>
    </source>
</evidence>
<dbReference type="SUPFAM" id="SSF81324">
    <property type="entry name" value="Voltage-gated potassium channels"/>
    <property type="match status" value="1"/>
</dbReference>
<dbReference type="InterPro" id="IPR000595">
    <property type="entry name" value="cNMP-bd_dom"/>
</dbReference>
<keyword evidence="4" id="KW-1071">Ligand-gated ion channel</keyword>
<proteinExistence type="predicted"/>
<dbReference type="GO" id="GO:0030553">
    <property type="term" value="F:cGMP binding"/>
    <property type="evidence" value="ECO:0007669"/>
    <property type="project" value="UniProtKB-KW"/>
</dbReference>
<keyword evidence="3" id="KW-0142">cGMP-binding</keyword>
<evidence type="ECO:0000259" key="7">
    <source>
        <dbReference type="PROSITE" id="PS50042"/>
    </source>
</evidence>
<evidence type="ECO:0000256" key="5">
    <source>
        <dbReference type="ARBA" id="ARBA00023303"/>
    </source>
</evidence>
<dbReference type="InterPro" id="IPR014710">
    <property type="entry name" value="RmlC-like_jellyroll"/>
</dbReference>
<dbReference type="GO" id="GO:0005516">
    <property type="term" value="F:calmodulin binding"/>
    <property type="evidence" value="ECO:0007669"/>
    <property type="project" value="UniProtKB-KW"/>
</dbReference>
<dbReference type="PANTHER" id="PTHR45651">
    <property type="entry name" value="CYCLIC NUCLEOTIDE-GATED ION CHANNEL 15-RELATED-RELATED"/>
    <property type="match status" value="1"/>
</dbReference>
<keyword evidence="4" id="KW-0813">Transport</keyword>
<evidence type="ECO:0000256" key="2">
    <source>
        <dbReference type="ARBA" id="ARBA00022860"/>
    </source>
</evidence>
<name>V4U819_CITCL</name>
<dbReference type="CDD" id="cd00038">
    <property type="entry name" value="CAP_ED"/>
    <property type="match status" value="1"/>
</dbReference>
<dbReference type="PANTHER" id="PTHR45651:SF5">
    <property type="entry name" value="CYCLIC NUCLEOTIDE-GATED ION CHANNEL 1"/>
    <property type="match status" value="1"/>
</dbReference>
<dbReference type="GO" id="GO:0016020">
    <property type="term" value="C:membrane"/>
    <property type="evidence" value="ECO:0007669"/>
    <property type="project" value="UniProtKB-SubCell"/>
</dbReference>
<evidence type="ECO:0000256" key="4">
    <source>
        <dbReference type="ARBA" id="ARBA00023286"/>
    </source>
</evidence>
<keyword evidence="3" id="KW-0547">Nucleotide-binding</keyword>
<dbReference type="GO" id="GO:0034220">
    <property type="term" value="P:monoatomic ion transmembrane transport"/>
    <property type="evidence" value="ECO:0007669"/>
    <property type="project" value="UniProtKB-KW"/>
</dbReference>
<dbReference type="Gene3D" id="1.10.287.630">
    <property type="entry name" value="Helix hairpin bin"/>
    <property type="match status" value="1"/>
</dbReference>